<keyword evidence="2" id="KW-0732">Signal</keyword>
<dbReference type="InterPro" id="IPR018087">
    <property type="entry name" value="Glyco_hydro_5_CS"/>
</dbReference>
<dbReference type="GO" id="GO:0030247">
    <property type="term" value="F:polysaccharide binding"/>
    <property type="evidence" value="ECO:0007669"/>
    <property type="project" value="UniProtKB-UniRule"/>
</dbReference>
<dbReference type="Pfam" id="PF00553">
    <property type="entry name" value="CBM_2"/>
    <property type="match status" value="1"/>
</dbReference>
<evidence type="ECO:0000256" key="1">
    <source>
        <dbReference type="ARBA" id="ARBA00000966"/>
    </source>
</evidence>
<dbReference type="Gene3D" id="3.20.20.80">
    <property type="entry name" value="Glycosidases"/>
    <property type="match status" value="1"/>
</dbReference>
<dbReference type="AlphaFoldDB" id="A0A1E7NGL9"/>
<keyword evidence="6 8" id="KW-0326">Glycosidase</keyword>
<evidence type="ECO:0000259" key="10">
    <source>
        <dbReference type="PROSITE" id="PS51173"/>
    </source>
</evidence>
<evidence type="ECO:0000313" key="12">
    <source>
        <dbReference type="Proteomes" id="UP000037395"/>
    </source>
</evidence>
<proteinExistence type="inferred from homology"/>
<dbReference type="InterPro" id="IPR001919">
    <property type="entry name" value="CBD2"/>
</dbReference>
<feature type="compositionally biased region" description="Pro residues" evidence="9">
    <location>
        <begin position="127"/>
        <end position="148"/>
    </location>
</feature>
<comment type="similarity">
    <text evidence="8">Belongs to the glycosyl hydrolase 5 (cellulase A) family.</text>
</comment>
<dbReference type="Proteomes" id="UP000037395">
    <property type="component" value="Unassembled WGS sequence"/>
</dbReference>
<feature type="domain" description="CBM2" evidence="10">
    <location>
        <begin position="16"/>
        <end position="125"/>
    </location>
</feature>
<organism evidence="11 12">
    <name type="scientific">Kitasatospora aureofaciens</name>
    <name type="common">Streptomyces aureofaciens</name>
    <dbReference type="NCBI Taxonomy" id="1894"/>
    <lineage>
        <taxon>Bacteria</taxon>
        <taxon>Bacillati</taxon>
        <taxon>Actinomycetota</taxon>
        <taxon>Actinomycetes</taxon>
        <taxon>Kitasatosporales</taxon>
        <taxon>Streptomycetaceae</taxon>
        <taxon>Kitasatospora</taxon>
    </lineage>
</organism>
<evidence type="ECO:0000256" key="3">
    <source>
        <dbReference type="ARBA" id="ARBA00022801"/>
    </source>
</evidence>
<evidence type="ECO:0000256" key="6">
    <source>
        <dbReference type="ARBA" id="ARBA00023295"/>
    </source>
</evidence>
<dbReference type="SMART" id="SM00637">
    <property type="entry name" value="CBD_II"/>
    <property type="match status" value="1"/>
</dbReference>
<keyword evidence="12" id="KW-1185">Reference proteome</keyword>
<feature type="region of interest" description="Disordered" evidence="9">
    <location>
        <begin position="114"/>
        <end position="152"/>
    </location>
</feature>
<evidence type="ECO:0000256" key="5">
    <source>
        <dbReference type="ARBA" id="ARBA00023277"/>
    </source>
</evidence>
<dbReference type="EC" id="3.2.1.4" evidence="8"/>
<comment type="caution">
    <text evidence="11">The sequence shown here is derived from an EMBL/GenBank/DDBJ whole genome shotgun (WGS) entry which is preliminary data.</text>
</comment>
<dbReference type="SUPFAM" id="SSF49384">
    <property type="entry name" value="Carbohydrate-binding domain"/>
    <property type="match status" value="1"/>
</dbReference>
<sequence>MAVLPLTASATTSSPTPASGTSCDVKYAVNDWGSGFTANLTITDTGTLPINGWTLGYSYTGNQTLQNGWNGTWSQSGQAVTVTNPGYAPTIDPGATYTTSANFSYNGTNTAPTAFTLNGTPCGPRSSPSPSPSPTPTSTPPTTPPPNGSAPAVHVAGRTLAKADGTPITLHGVDRSGAEFMCVQGHGFFDGPADQASVTTMKSWHVNSVRVPLNEDCWLGHSNVDPAYAGAAYIGAVRSYVDLLERNGLVAVLDLHWTDGVYTGPSAGCPDANATCQKPMPDAAGAIPFWTSVAQTFKGDDAVVFDLFNEPYPSRATGSEDSGWTCWRDGGSCPGIGYRVAGMQAMVDAVRSTGADNVLMLGGQEYANDLTQWAAHQPADPLHNLAASWHSYNFNACSTTSCWDGQIAPLTAQVPVIAGEFGENDCAHGYLDALLPWLDQHGVSYLAWTWNTWDCSNGPALISSYDGTPTAFGAGYRAHLAGT</sequence>
<keyword evidence="7 8" id="KW-0624">Polysaccharide degradation</keyword>
<dbReference type="PANTHER" id="PTHR34142:SF1">
    <property type="entry name" value="GLYCOSIDE HYDROLASE FAMILY 5 DOMAIN-CONTAINING PROTEIN"/>
    <property type="match status" value="1"/>
</dbReference>
<evidence type="ECO:0000256" key="7">
    <source>
        <dbReference type="ARBA" id="ARBA00023326"/>
    </source>
</evidence>
<evidence type="ECO:0000313" key="11">
    <source>
        <dbReference type="EMBL" id="OEV39861.1"/>
    </source>
</evidence>
<evidence type="ECO:0000256" key="4">
    <source>
        <dbReference type="ARBA" id="ARBA00023001"/>
    </source>
</evidence>
<dbReference type="PROSITE" id="PS51173">
    <property type="entry name" value="CBM2"/>
    <property type="match status" value="1"/>
</dbReference>
<dbReference type="GO" id="GO:0030245">
    <property type="term" value="P:cellulose catabolic process"/>
    <property type="evidence" value="ECO:0007669"/>
    <property type="project" value="UniProtKB-KW"/>
</dbReference>
<protein>
    <recommendedName>
        <fullName evidence="8">Endoglucanase</fullName>
        <ecNumber evidence="8">3.2.1.4</ecNumber>
    </recommendedName>
</protein>
<dbReference type="PANTHER" id="PTHR34142">
    <property type="entry name" value="ENDO-BETA-1,4-GLUCANASE A"/>
    <property type="match status" value="1"/>
</dbReference>
<dbReference type="Pfam" id="PF00150">
    <property type="entry name" value="Cellulase"/>
    <property type="match status" value="1"/>
</dbReference>
<reference evidence="11" key="1">
    <citation type="submission" date="2016-08" db="EMBL/GenBank/DDBJ databases">
        <title>Sequencing, Assembly and Comparative Genomics of S. aureofaciens ATCC 10762.</title>
        <authorList>
            <person name="Gradnigo J.S."/>
            <person name="Johnson N."/>
            <person name="Somerville G.A."/>
        </authorList>
    </citation>
    <scope>NUCLEOTIDE SEQUENCE [LARGE SCALE GENOMIC DNA]</scope>
    <source>
        <strain evidence="11">ATCC 10762</strain>
    </source>
</reference>
<dbReference type="GO" id="GO:0008810">
    <property type="term" value="F:cellulase activity"/>
    <property type="evidence" value="ECO:0007669"/>
    <property type="project" value="UniProtKB-EC"/>
</dbReference>
<gene>
    <name evidence="11" type="ORF">HS99_0003090</name>
</gene>
<evidence type="ECO:0000256" key="9">
    <source>
        <dbReference type="SAM" id="MobiDB-lite"/>
    </source>
</evidence>
<keyword evidence="4 8" id="KW-0136">Cellulose degradation</keyword>
<feature type="region of interest" description="Disordered" evidence="9">
    <location>
        <begin position="1"/>
        <end position="20"/>
    </location>
</feature>
<keyword evidence="5 8" id="KW-0119">Carbohydrate metabolism</keyword>
<dbReference type="PROSITE" id="PS00659">
    <property type="entry name" value="GLYCOSYL_HYDROL_F5"/>
    <property type="match status" value="1"/>
</dbReference>
<keyword evidence="3 8" id="KW-0378">Hydrolase</keyword>
<accession>A0A1E7NGL9</accession>
<dbReference type="Gene3D" id="2.60.40.290">
    <property type="match status" value="1"/>
</dbReference>
<comment type="catalytic activity">
    <reaction evidence="1 8">
        <text>Endohydrolysis of (1-&gt;4)-beta-D-glucosidic linkages in cellulose, lichenin and cereal beta-D-glucans.</text>
        <dbReference type="EC" id="3.2.1.4"/>
    </reaction>
</comment>
<dbReference type="InterPro" id="IPR008965">
    <property type="entry name" value="CBM2/CBM3_carb-bd_dom_sf"/>
</dbReference>
<dbReference type="SUPFAM" id="SSF51445">
    <property type="entry name" value="(Trans)glycosidases"/>
    <property type="match status" value="1"/>
</dbReference>
<dbReference type="InterPro" id="IPR012291">
    <property type="entry name" value="CBM2_carb-bd_dom_sf"/>
</dbReference>
<dbReference type="InterPro" id="IPR001547">
    <property type="entry name" value="Glyco_hydro_5"/>
</dbReference>
<dbReference type="InterPro" id="IPR017853">
    <property type="entry name" value="GH"/>
</dbReference>
<name>A0A1E7NGL9_KITAU</name>
<dbReference type="EMBL" id="JPRF03000001">
    <property type="protein sequence ID" value="OEV39861.1"/>
    <property type="molecule type" value="Genomic_DNA"/>
</dbReference>
<evidence type="ECO:0000256" key="2">
    <source>
        <dbReference type="ARBA" id="ARBA00022729"/>
    </source>
</evidence>
<evidence type="ECO:0000256" key="8">
    <source>
        <dbReference type="RuleBase" id="RU361153"/>
    </source>
</evidence>